<reference evidence="1" key="1">
    <citation type="submission" date="2014-09" db="EMBL/GenBank/DDBJ databases">
        <authorList>
            <person name="Magalhaes I.L.F."/>
            <person name="Oliveira U."/>
            <person name="Santos F.R."/>
            <person name="Vidigal T.H.D.A."/>
            <person name="Brescovit A.D."/>
            <person name="Santos A.J."/>
        </authorList>
    </citation>
    <scope>NUCLEOTIDE SEQUENCE</scope>
    <source>
        <tissue evidence="1">Shoot tissue taken approximately 20 cm above the soil surface</tissue>
    </source>
</reference>
<proteinExistence type="predicted"/>
<reference evidence="1" key="2">
    <citation type="journal article" date="2015" name="Data Brief">
        <title>Shoot transcriptome of the giant reed, Arundo donax.</title>
        <authorList>
            <person name="Barrero R.A."/>
            <person name="Guerrero F.D."/>
            <person name="Moolhuijzen P."/>
            <person name="Goolsby J.A."/>
            <person name="Tidwell J."/>
            <person name="Bellgard S.E."/>
            <person name="Bellgard M.I."/>
        </authorList>
    </citation>
    <scope>NUCLEOTIDE SEQUENCE</scope>
    <source>
        <tissue evidence="1">Shoot tissue taken approximately 20 cm above the soil surface</tissue>
    </source>
</reference>
<dbReference type="AlphaFoldDB" id="A0A0A9EXK5"/>
<organism evidence="1">
    <name type="scientific">Arundo donax</name>
    <name type="common">Giant reed</name>
    <name type="synonym">Donax arundinaceus</name>
    <dbReference type="NCBI Taxonomy" id="35708"/>
    <lineage>
        <taxon>Eukaryota</taxon>
        <taxon>Viridiplantae</taxon>
        <taxon>Streptophyta</taxon>
        <taxon>Embryophyta</taxon>
        <taxon>Tracheophyta</taxon>
        <taxon>Spermatophyta</taxon>
        <taxon>Magnoliopsida</taxon>
        <taxon>Liliopsida</taxon>
        <taxon>Poales</taxon>
        <taxon>Poaceae</taxon>
        <taxon>PACMAD clade</taxon>
        <taxon>Arundinoideae</taxon>
        <taxon>Arundineae</taxon>
        <taxon>Arundo</taxon>
    </lineage>
</organism>
<dbReference type="EMBL" id="GBRH01194202">
    <property type="protein sequence ID" value="JAE03694.1"/>
    <property type="molecule type" value="Transcribed_RNA"/>
</dbReference>
<name>A0A0A9EXK5_ARUDO</name>
<sequence length="69" mass="7549">MIPSNLVHIHPAPFLESLKALTLRITPQRMISLVGRELPPKTLPKWSNLCMPAAGITAVPSVVLGLLIW</sequence>
<accession>A0A0A9EXK5</accession>
<protein>
    <submittedName>
        <fullName evidence="1">Uncharacterized protein</fullName>
    </submittedName>
</protein>
<evidence type="ECO:0000313" key="1">
    <source>
        <dbReference type="EMBL" id="JAE03694.1"/>
    </source>
</evidence>